<feature type="region of interest" description="Disordered" evidence="1">
    <location>
        <begin position="437"/>
        <end position="458"/>
    </location>
</feature>
<feature type="compositionally biased region" description="Polar residues" evidence="1">
    <location>
        <begin position="131"/>
        <end position="144"/>
    </location>
</feature>
<dbReference type="PANTHER" id="PTHR23034">
    <property type="entry name" value="GLUTAMATE-RICH PROTEIN 3"/>
    <property type="match status" value="1"/>
</dbReference>
<reference evidence="4" key="2">
    <citation type="submission" date="2025-08" db="UniProtKB">
        <authorList>
            <consortium name="RefSeq"/>
        </authorList>
    </citation>
    <scope>IDENTIFICATION</scope>
    <source>
        <tissue evidence="4">Whole sample</tissue>
    </source>
</reference>
<feature type="compositionally biased region" description="Basic and acidic residues" evidence="1">
    <location>
        <begin position="555"/>
        <end position="570"/>
    </location>
</feature>
<feature type="compositionally biased region" description="Basic and acidic residues" evidence="1">
    <location>
        <begin position="515"/>
        <end position="531"/>
    </location>
</feature>
<gene>
    <name evidence="4" type="primary">LOC111111855</name>
</gene>
<feature type="compositionally biased region" description="Low complexity" evidence="1">
    <location>
        <begin position="1391"/>
        <end position="1400"/>
    </location>
</feature>
<feature type="compositionally biased region" description="Low complexity" evidence="1">
    <location>
        <begin position="120"/>
        <end position="130"/>
    </location>
</feature>
<evidence type="ECO:0000313" key="4">
    <source>
        <dbReference type="RefSeq" id="XP_022304730.1"/>
    </source>
</evidence>
<feature type="region of interest" description="Disordered" evidence="1">
    <location>
        <begin position="1731"/>
        <end position="1781"/>
    </location>
</feature>
<dbReference type="PANTHER" id="PTHR23034:SF2">
    <property type="entry name" value="GLUTAMATE-RICH PROTEIN 3"/>
    <property type="match status" value="1"/>
</dbReference>
<feature type="compositionally biased region" description="Polar residues" evidence="1">
    <location>
        <begin position="947"/>
        <end position="958"/>
    </location>
</feature>
<organism evidence="3 4">
    <name type="scientific">Crassostrea virginica</name>
    <name type="common">Eastern oyster</name>
    <dbReference type="NCBI Taxonomy" id="6565"/>
    <lineage>
        <taxon>Eukaryota</taxon>
        <taxon>Metazoa</taxon>
        <taxon>Spiralia</taxon>
        <taxon>Lophotrochozoa</taxon>
        <taxon>Mollusca</taxon>
        <taxon>Bivalvia</taxon>
        <taxon>Autobranchia</taxon>
        <taxon>Pteriomorphia</taxon>
        <taxon>Ostreida</taxon>
        <taxon>Ostreoidea</taxon>
        <taxon>Ostreidae</taxon>
        <taxon>Crassostrea</taxon>
    </lineage>
</organism>
<feature type="region of interest" description="Disordered" evidence="1">
    <location>
        <begin position="1386"/>
        <end position="1420"/>
    </location>
</feature>
<dbReference type="InterPro" id="IPR027962">
    <property type="entry name" value="ERICH3"/>
</dbReference>
<feature type="compositionally biased region" description="Acidic residues" evidence="1">
    <location>
        <begin position="665"/>
        <end position="680"/>
    </location>
</feature>
<dbReference type="RefSeq" id="XP_022304730.1">
    <property type="nucleotide sequence ID" value="XM_022449022.1"/>
</dbReference>
<feature type="region of interest" description="Disordered" evidence="1">
    <location>
        <begin position="1887"/>
        <end position="1954"/>
    </location>
</feature>
<accession>A0A8B8BN16</accession>
<feature type="compositionally biased region" description="Polar residues" evidence="1">
    <location>
        <begin position="599"/>
        <end position="611"/>
    </location>
</feature>
<reference evidence="3" key="1">
    <citation type="submission" date="2024-06" db="UniProtKB">
        <authorList>
            <consortium name="RefSeq"/>
        </authorList>
    </citation>
    <scope>NUCLEOTIDE SEQUENCE [LARGE SCALE GENOMIC DNA]</scope>
</reference>
<feature type="compositionally biased region" description="Basic and acidic residues" evidence="1">
    <location>
        <begin position="638"/>
        <end position="655"/>
    </location>
</feature>
<dbReference type="GeneID" id="111111855"/>
<feature type="compositionally biased region" description="Polar residues" evidence="1">
    <location>
        <begin position="761"/>
        <end position="773"/>
    </location>
</feature>
<feature type="compositionally biased region" description="Basic and acidic residues" evidence="1">
    <location>
        <begin position="681"/>
        <end position="728"/>
    </location>
</feature>
<dbReference type="OrthoDB" id="6204034at2759"/>
<feature type="region of interest" description="Disordered" evidence="1">
    <location>
        <begin position="211"/>
        <end position="298"/>
    </location>
</feature>
<dbReference type="Proteomes" id="UP000694844">
    <property type="component" value="Chromosome 1"/>
</dbReference>
<evidence type="ECO:0000313" key="3">
    <source>
        <dbReference type="Proteomes" id="UP000694844"/>
    </source>
</evidence>
<dbReference type="KEGG" id="cvn:111111855"/>
<proteinExistence type="predicted"/>
<name>A0A8B8BN16_CRAVI</name>
<feature type="compositionally biased region" description="Basic and acidic residues" evidence="1">
    <location>
        <begin position="1743"/>
        <end position="1761"/>
    </location>
</feature>
<keyword evidence="3" id="KW-1185">Reference proteome</keyword>
<feature type="region of interest" description="Disordered" evidence="1">
    <location>
        <begin position="1023"/>
        <end position="1046"/>
    </location>
</feature>
<feature type="domain" description="DUF4590" evidence="2">
    <location>
        <begin position="339"/>
        <end position="442"/>
    </location>
</feature>
<dbReference type="InterPro" id="IPR048257">
    <property type="entry name" value="DUF4590"/>
</dbReference>
<feature type="region of interest" description="Disordered" evidence="1">
    <location>
        <begin position="473"/>
        <end position="780"/>
    </location>
</feature>
<feature type="region of interest" description="Disordered" evidence="1">
    <location>
        <begin position="864"/>
        <end position="974"/>
    </location>
</feature>
<feature type="region of interest" description="Disordered" evidence="1">
    <location>
        <begin position="1091"/>
        <end position="1125"/>
    </location>
</feature>
<feature type="compositionally biased region" description="Polar residues" evidence="1">
    <location>
        <begin position="909"/>
        <end position="922"/>
    </location>
</feature>
<feature type="compositionally biased region" description="Low complexity" evidence="1">
    <location>
        <begin position="1939"/>
        <end position="1948"/>
    </location>
</feature>
<feature type="compositionally biased region" description="Basic residues" evidence="1">
    <location>
        <begin position="225"/>
        <end position="239"/>
    </location>
</feature>
<protein>
    <submittedName>
        <fullName evidence="4">Glutamate-rich protein 3-like isoform X1</fullName>
    </submittedName>
</protein>
<dbReference type="Pfam" id="PF15257">
    <property type="entry name" value="DUF4590"/>
    <property type="match status" value="1"/>
</dbReference>
<evidence type="ECO:0000259" key="2">
    <source>
        <dbReference type="Pfam" id="PF15257"/>
    </source>
</evidence>
<feature type="compositionally biased region" description="Basic and acidic residues" evidence="1">
    <location>
        <begin position="240"/>
        <end position="264"/>
    </location>
</feature>
<sequence length="2033" mass="230302">MSHVYEGPLATYNSLTDRNLSGYFSNTRMRRHLRKAGLVNKRGELVSENQYRLNMARKEHKKHVKDMLAQAIVHKSLDMERTRQVEIRRKLEEIAKIELVRRVRSSRGRKGDEEILPYLSPRSSRSASRPDTANQQRYRPQSAPSGKHYDNDIVYVDEHGRQLSPEGREEFRTTKARPQDIDTKHLYALDSAALRKYALHLSRIEQESMSPYLYSPVPTPPRSQRGNRVRSRPQIRSRPRTAEPHRSSSPREKKSAHSSEKSSERSYSVNSERETSPKGTPARGLRNGQPRRPLNRPRVVEGSLMLHRQEPAMMHQGEVQTLCEITMKYHGPNLTLPRDQYDPTQNVTIDQQHCGGNTLQVFRENLKPGEIFSFISRRHRGYPFSLSIFVDGRVDSRVSTCCEYKHAKGVKLGGKMGHFSLLKVEGATPCYKCKLTTKASPRSQKRPPNYPKRPEQLREEVIVVDRRHVQERYGCDVNEEEDEHLEIPVEDESTQQKNKYDTYIEPSEENNVNKSAEKESPKQKEEVKDEVISPEEAAEYSDDADFDDEEEEKKDEEKGGQEDSSPREICGEDNGEFEGDRAPIYQFGDKKEKEEQIDGNDQTQRTSNKQVRFNEDVKKMGTPESSVSKPGLVNDEDDKAKMEDINPEDIKDKDGNNMVNNVDEGAVDTCDEVSEIETDLESPRKLKENNISKEKPEEELIGDNKTKSYEKNDTASKVLEPDHKHQENASEDNCYSDDFEGSSESTVMSVKCNEKQKVEDNSITQKDNTSLTNAEPKRRGEYYDEAYACDGNKLSQHDETENACMSVNAQIEFDSMSMKSLDEEKKFYIEEDSENEEMKQGPLKTTYEDMNIIGPLATLLMKVRRKKREMQARAMTESESDQDGQKETSEGFGSSSSLEKESVEKLGSQTSLSSLPFENQPNGRKKLEPIMKDKKKRKKKNSVSSSLTDSGRISSETNGRSRKLSDASIKSFDSHRSIEQAIEASQEVVKAVLQSQKQMVISIQQVTESSKLVVNSSKEVLESSKQVNESSKQVNESSKQVNESSKQVVETSQQAISTAMHAIRSIQQAEKEFANVIKYPEAAEKVDITIEADSQTSHLDKPPVESSKAVDSEKSSNNDTDANTNVISSFVDNTNTMNECNDMNSKLERKSSISKDDCTEFSQEDIDCQPDEDKIHSTGDKQFQLVISLLDEISEPDTPHIPTKSNLSELHRSNLFSVQDMDCLPESDDINVCDEVNDIFDLHEKKNMDLVDGEVHTTSEEMHIPHEFQYTDFRTYFDDLEKKSQAEENVISKELSLNSAIRCSEENENAYNLSSPFVRRKSENPNIFDKESMIAKRKRSQSMPETQKKREIEIVKPTTFVYIAKDETLYTETVDVKIRESVTEDISDFPSSAKSSTPRSSELKNTLESNRPSDDSESSILVHKSSEDDILFSDDQQDKISLDTSGEADLLVEGLLHSILDANGQENTSKRNNIQTGGTDESFLNTSREAEIIVEQVLQKVKAGMEESYVGKASETNAIQEDTVSIDTTKEAELIVEDVLQRISLEEAQQLREDENKMNLLKPITPRTDPDGQVTHCVAEETSIVKEHIASIQCNSENLVKSSSNEYDDFPLKRFSADKDDMYSKPRPLKRQEGMQNLFEAVDKEIILETGQNSLVEQNDEDCSLSTSEEASLIVKRVIEGMSYDGSFTTDRCMKIKSEGLNTVNDIETDGQEIKQDSTLENTTNLVLKNTTHDGIPLPSTDFKIDESTTHRSADESKQSSEVEQQDIYEDSEVSNTPNLEPIPIEIDEVRTIECPVVDIEEASITSLEKPRLIKAKSGARVVKYPEQMVNTTQENEIDNLINEEMKILVESGENQDDAKISNNTPCTTVTQGSYVSMCIDEASTAKNKNDMSKDCCQQERTDHTIKNPDERTPKLKDEPVTRAEQVKKEKPKERRDSNVSVSSSSESSETDVKFFMNGEEVKYPKEYQNGKSNDAVPNLLDIDGQIIDLDNLENLDRETYKKVMAVAYNIDVMSTISEEHSTSQSTAHLSNK</sequence>
<feature type="compositionally biased region" description="Acidic residues" evidence="1">
    <location>
        <begin position="532"/>
        <end position="554"/>
    </location>
</feature>
<evidence type="ECO:0000256" key="1">
    <source>
        <dbReference type="SAM" id="MobiDB-lite"/>
    </source>
</evidence>
<feature type="region of interest" description="Disordered" evidence="1">
    <location>
        <begin position="113"/>
        <end position="149"/>
    </location>
</feature>
<feature type="compositionally biased region" description="Basic and acidic residues" evidence="1">
    <location>
        <begin position="1888"/>
        <end position="1938"/>
    </location>
</feature>
<feature type="compositionally biased region" description="Acidic residues" evidence="1">
    <location>
        <begin position="1764"/>
        <end position="1773"/>
    </location>
</feature>
<feature type="compositionally biased region" description="Acidic residues" evidence="1">
    <location>
        <begin position="477"/>
        <end position="493"/>
    </location>
</feature>
<feature type="compositionally biased region" description="Basic and acidic residues" evidence="1">
    <location>
        <begin position="612"/>
        <end position="621"/>
    </location>
</feature>
<feature type="compositionally biased region" description="Basic and acidic residues" evidence="1">
    <location>
        <begin position="1098"/>
        <end position="1116"/>
    </location>
</feature>